<dbReference type="GO" id="GO:0003824">
    <property type="term" value="F:catalytic activity"/>
    <property type="evidence" value="ECO:0007669"/>
    <property type="project" value="UniProtKB-ARBA"/>
</dbReference>
<dbReference type="PROSITE" id="PS50887">
    <property type="entry name" value="GGDEF"/>
    <property type="match status" value="1"/>
</dbReference>
<dbReference type="CDD" id="cd01948">
    <property type="entry name" value="EAL"/>
    <property type="match status" value="1"/>
</dbReference>
<dbReference type="Gene3D" id="2.10.70.100">
    <property type="match status" value="1"/>
</dbReference>
<evidence type="ECO:0000259" key="4">
    <source>
        <dbReference type="PROSITE" id="PS50883"/>
    </source>
</evidence>
<dbReference type="SMART" id="SM00267">
    <property type="entry name" value="GGDEF"/>
    <property type="match status" value="1"/>
</dbReference>
<proteinExistence type="predicted"/>
<comment type="caution">
    <text evidence="6">The sequence shown here is derived from an EMBL/GenBank/DDBJ whole genome shotgun (WGS) entry which is preliminary data.</text>
</comment>
<dbReference type="SMART" id="SM00086">
    <property type="entry name" value="PAC"/>
    <property type="match status" value="2"/>
</dbReference>
<name>A0A9Q3QY23_9HYPH</name>
<dbReference type="AlphaFoldDB" id="A0A9Q3QY23"/>
<dbReference type="InterPro" id="IPR001610">
    <property type="entry name" value="PAC"/>
</dbReference>
<feature type="coiled-coil region" evidence="1">
    <location>
        <begin position="290"/>
        <end position="321"/>
    </location>
</feature>
<evidence type="ECO:0000259" key="5">
    <source>
        <dbReference type="PROSITE" id="PS50887"/>
    </source>
</evidence>
<dbReference type="Gene3D" id="3.20.20.450">
    <property type="entry name" value="EAL domain"/>
    <property type="match status" value="1"/>
</dbReference>
<dbReference type="InterPro" id="IPR000014">
    <property type="entry name" value="PAS"/>
</dbReference>
<dbReference type="Proteomes" id="UP000749740">
    <property type="component" value="Unassembled WGS sequence"/>
</dbReference>
<feature type="compositionally biased region" description="Basic and acidic residues" evidence="2">
    <location>
        <begin position="11"/>
        <end position="24"/>
    </location>
</feature>
<dbReference type="NCBIfam" id="TIGR00254">
    <property type="entry name" value="GGDEF"/>
    <property type="match status" value="1"/>
</dbReference>
<dbReference type="CDD" id="cd01949">
    <property type="entry name" value="GGDEF"/>
    <property type="match status" value="1"/>
</dbReference>
<dbReference type="InterPro" id="IPR035965">
    <property type="entry name" value="PAS-like_dom_sf"/>
</dbReference>
<evidence type="ECO:0000313" key="7">
    <source>
        <dbReference type="Proteomes" id="UP000749740"/>
    </source>
</evidence>
<evidence type="ECO:0000256" key="2">
    <source>
        <dbReference type="SAM" id="MobiDB-lite"/>
    </source>
</evidence>
<dbReference type="NCBIfam" id="TIGR00229">
    <property type="entry name" value="sensory_box"/>
    <property type="match status" value="2"/>
</dbReference>
<dbReference type="Gene3D" id="3.30.70.270">
    <property type="match status" value="1"/>
</dbReference>
<evidence type="ECO:0000256" key="1">
    <source>
        <dbReference type="SAM" id="Coils"/>
    </source>
</evidence>
<accession>A0A9Q3QY23</accession>
<dbReference type="GeneID" id="66142149"/>
<protein>
    <submittedName>
        <fullName evidence="6">EAL domain-containing protein</fullName>
    </submittedName>
</protein>
<dbReference type="PANTHER" id="PTHR44757:SF2">
    <property type="entry name" value="BIOFILM ARCHITECTURE MAINTENANCE PROTEIN MBAA"/>
    <property type="match status" value="1"/>
</dbReference>
<feature type="domain" description="GGDEF" evidence="5">
    <location>
        <begin position="352"/>
        <end position="485"/>
    </location>
</feature>
<evidence type="ECO:0000313" key="6">
    <source>
        <dbReference type="EMBL" id="MBX5021592.1"/>
    </source>
</evidence>
<dbReference type="PROSITE" id="PS50883">
    <property type="entry name" value="EAL"/>
    <property type="match status" value="1"/>
</dbReference>
<dbReference type="PROSITE" id="PS50113">
    <property type="entry name" value="PAC"/>
    <property type="match status" value="2"/>
</dbReference>
<dbReference type="Pfam" id="PF00563">
    <property type="entry name" value="EAL"/>
    <property type="match status" value="1"/>
</dbReference>
<dbReference type="PANTHER" id="PTHR44757">
    <property type="entry name" value="DIGUANYLATE CYCLASE DGCP"/>
    <property type="match status" value="1"/>
</dbReference>
<dbReference type="InterPro" id="IPR001633">
    <property type="entry name" value="EAL_dom"/>
</dbReference>
<dbReference type="SUPFAM" id="SSF141868">
    <property type="entry name" value="EAL domain-like"/>
    <property type="match status" value="1"/>
</dbReference>
<feature type="domain" description="EAL" evidence="4">
    <location>
        <begin position="494"/>
        <end position="745"/>
    </location>
</feature>
<dbReference type="Pfam" id="PF08447">
    <property type="entry name" value="PAS_3"/>
    <property type="match status" value="2"/>
</dbReference>
<sequence length="770" mass="86001">MKSARTPVKKARPEADEPHGDRAAAEAGVGDGPTDLSELAERESRWNHALVGSGLGVWDHNYRLDRKYYSPTWKTIRGMAPDENVAGDYQAWLQLVHPDDRDFVAHAIERQNAGDPDYQIFQYRERHRDGHWVWIDCRGACVEWDENGVPTRIVGTDIDITARKEAEETLSRLSRRLDLALEVSRIGVFEADLENDIVEWDDRLIAIYGLQGAARKIGGDAWAKSLHPDDRERVLGLADRSVESGSDFQQEYRIIRGDGVERIIRARSAFFVDGNGQRKLVGANWDVTEEVALRNELQRAKDLAEARNRELEAAKESIEHLALHDYLTGLPNRRYLDKMLEDRAAQCRTSGLALAILHIDLDRFKQINDTLGHRAGDAMLQHAATVLRNSVRAADFVARIGGDEFVILCTVDPASKKTAGLAERLIRELRKPVRYEGHDCRFGASIGIAVDCGAELDAKQTLLDADIALYRAKGLGRNRFEFFSASARSDIVSAKQLGDEILTGLERNEFVPFYQLQFDARTLDVAGVETLARWQHPVHGLLTPDRFLDIAEDLDVVSTIDALILERALSDRRAWIKDGLSIPKISVNVSARRLADPDLGKKLRALKIAPGSIAFELLESISLDDCDEAVAANLKKLRKLGIDIQIDDFGTGHASIVSLLRLSPKTLKIDRELIRMLPQSAEQRKLVGSIIDIGHSLNILVIAEGVETADHIRILEELDCDMLQGYALARPMPAMQLPSFIRSGSWRQGQTTARAMQTHLRRALPAKAAK</sequence>
<dbReference type="SUPFAM" id="SSF55785">
    <property type="entry name" value="PYP-like sensor domain (PAS domain)"/>
    <property type="match status" value="2"/>
</dbReference>
<feature type="domain" description="PAC" evidence="3">
    <location>
        <begin position="119"/>
        <end position="172"/>
    </location>
</feature>
<dbReference type="InterPro" id="IPR035919">
    <property type="entry name" value="EAL_sf"/>
</dbReference>
<dbReference type="SUPFAM" id="SSF55073">
    <property type="entry name" value="Nucleotide cyclase"/>
    <property type="match status" value="1"/>
</dbReference>
<dbReference type="InterPro" id="IPR043128">
    <property type="entry name" value="Rev_trsase/Diguanyl_cyclase"/>
</dbReference>
<dbReference type="EMBL" id="JABDYC010000001">
    <property type="protein sequence ID" value="MBX5021592.1"/>
    <property type="molecule type" value="Genomic_DNA"/>
</dbReference>
<reference evidence="6" key="1">
    <citation type="submission" date="2020-04" db="EMBL/GenBank/DDBJ databases">
        <title>Global-level population genomics: horizontal gene transfer, symbiosis and evolution in Rhizobia.</title>
        <authorList>
            <person name="Gai Y."/>
        </authorList>
    </citation>
    <scope>NUCLEOTIDE SEQUENCE</scope>
    <source>
        <strain evidence="6">BLR57</strain>
    </source>
</reference>
<dbReference type="InterPro" id="IPR000700">
    <property type="entry name" value="PAS-assoc_C"/>
</dbReference>
<feature type="region of interest" description="Disordered" evidence="2">
    <location>
        <begin position="1"/>
        <end position="36"/>
    </location>
</feature>
<dbReference type="FunFam" id="3.30.70.270:FF:000001">
    <property type="entry name" value="Diguanylate cyclase domain protein"/>
    <property type="match status" value="1"/>
</dbReference>
<dbReference type="InterPro" id="IPR052155">
    <property type="entry name" value="Biofilm_reg_signaling"/>
</dbReference>
<dbReference type="InterPro" id="IPR013655">
    <property type="entry name" value="PAS_fold_3"/>
</dbReference>
<gene>
    <name evidence="6" type="ORF">HJB63_03205</name>
</gene>
<dbReference type="SMART" id="SM00052">
    <property type="entry name" value="EAL"/>
    <property type="match status" value="1"/>
</dbReference>
<dbReference type="SMART" id="SM00091">
    <property type="entry name" value="PAS"/>
    <property type="match status" value="2"/>
</dbReference>
<keyword evidence="1" id="KW-0175">Coiled coil</keyword>
<dbReference type="RefSeq" id="WP_207242260.1">
    <property type="nucleotide sequence ID" value="NZ_CP071454.1"/>
</dbReference>
<dbReference type="InterPro" id="IPR029787">
    <property type="entry name" value="Nucleotide_cyclase"/>
</dbReference>
<dbReference type="Pfam" id="PF00990">
    <property type="entry name" value="GGDEF"/>
    <property type="match status" value="1"/>
</dbReference>
<dbReference type="InterPro" id="IPR000160">
    <property type="entry name" value="GGDEF_dom"/>
</dbReference>
<evidence type="ECO:0000259" key="3">
    <source>
        <dbReference type="PROSITE" id="PS50113"/>
    </source>
</evidence>
<dbReference type="CDD" id="cd00130">
    <property type="entry name" value="PAS"/>
    <property type="match status" value="2"/>
</dbReference>
<organism evidence="6 7">
    <name type="scientific">Rhizobium lentis</name>
    <dbReference type="NCBI Taxonomy" id="1138194"/>
    <lineage>
        <taxon>Bacteria</taxon>
        <taxon>Pseudomonadati</taxon>
        <taxon>Pseudomonadota</taxon>
        <taxon>Alphaproteobacteria</taxon>
        <taxon>Hyphomicrobiales</taxon>
        <taxon>Rhizobiaceae</taxon>
        <taxon>Rhizobium/Agrobacterium group</taxon>
        <taxon>Rhizobium</taxon>
    </lineage>
</organism>
<dbReference type="Gene3D" id="3.30.450.20">
    <property type="entry name" value="PAS domain"/>
    <property type="match status" value="2"/>
</dbReference>
<feature type="domain" description="PAC" evidence="3">
    <location>
        <begin position="248"/>
        <end position="299"/>
    </location>
</feature>